<dbReference type="AlphaFoldDB" id="T1IZE9"/>
<comment type="subcellular location">
    <subcellularLocation>
        <location evidence="1">Secreted</location>
    </subcellularLocation>
</comment>
<evidence type="ECO:0000256" key="2">
    <source>
        <dbReference type="ARBA" id="ARBA00022525"/>
    </source>
</evidence>
<evidence type="ECO:0000256" key="3">
    <source>
        <dbReference type="ARBA" id="ARBA00022737"/>
    </source>
</evidence>
<dbReference type="PhylomeDB" id="T1IZE9"/>
<evidence type="ECO:0000256" key="1">
    <source>
        <dbReference type="ARBA" id="ARBA00004613"/>
    </source>
</evidence>
<evidence type="ECO:0000256" key="6">
    <source>
        <dbReference type="SAM" id="SignalP"/>
    </source>
</evidence>
<dbReference type="GO" id="GO:0005604">
    <property type="term" value="C:basement membrane"/>
    <property type="evidence" value="ECO:0007669"/>
    <property type="project" value="TreeGrafter"/>
</dbReference>
<keyword evidence="2" id="KW-0964">Secreted</keyword>
<dbReference type="PANTHER" id="PTHR12352">
    <property type="entry name" value="SECRETED MODULAR CALCIUM-BINDING PROTEIN"/>
    <property type="match status" value="1"/>
</dbReference>
<dbReference type="Pfam" id="PF00086">
    <property type="entry name" value="Thyroglobulin_1"/>
    <property type="match status" value="1"/>
</dbReference>
<dbReference type="EnsemblMetazoa" id="SMAR006623-RA">
    <property type="protein sequence ID" value="SMAR006623-PA"/>
    <property type="gene ID" value="SMAR006623"/>
</dbReference>
<sequence>MISTRSFLLCLVVAAVSAIGPCDKEREKAQQNQNILGLFVPECKASGTYKAKQCHEAYCYCVDPQGTQIKGTIFRYKDSPESQCECAREKHYIQSHHLIGKLLSCDKFGDYRRSQCLGSVCHCVNPKDGSYIGNGVHITQKDSLNC</sequence>
<feature type="domain" description="Thyroglobulin type-1" evidence="7">
    <location>
        <begin position="19"/>
        <end position="84"/>
    </location>
</feature>
<dbReference type="STRING" id="126957.T1IZE9"/>
<dbReference type="EMBL" id="JH431714">
    <property type="status" value="NOT_ANNOTATED_CDS"/>
    <property type="molecule type" value="Genomic_DNA"/>
</dbReference>
<dbReference type="PROSITE" id="PS00484">
    <property type="entry name" value="THYROGLOBULIN_1_1"/>
    <property type="match status" value="1"/>
</dbReference>
<keyword evidence="6" id="KW-0732">Signal</keyword>
<dbReference type="OMA" id="ANIWEAN"/>
<dbReference type="SUPFAM" id="SSF57610">
    <property type="entry name" value="Thyroglobulin type-1 domain"/>
    <property type="match status" value="2"/>
</dbReference>
<dbReference type="Gene3D" id="4.10.800.10">
    <property type="entry name" value="Thyroglobulin type-1"/>
    <property type="match status" value="2"/>
</dbReference>
<comment type="caution">
    <text evidence="5">Lacks conserved residue(s) required for the propagation of feature annotation.</text>
</comment>
<feature type="chain" id="PRO_5004579758" description="Thyroglobulin type-1 domain-containing protein" evidence="6">
    <location>
        <begin position="19"/>
        <end position="146"/>
    </location>
</feature>
<dbReference type="InterPro" id="IPR051950">
    <property type="entry name" value="Dev_reg/Prot_inhib"/>
</dbReference>
<dbReference type="PROSITE" id="PS51162">
    <property type="entry name" value="THYROGLOBULIN_1_2"/>
    <property type="match status" value="1"/>
</dbReference>
<dbReference type="Proteomes" id="UP000014500">
    <property type="component" value="Unassembled WGS sequence"/>
</dbReference>
<evidence type="ECO:0000259" key="7">
    <source>
        <dbReference type="PROSITE" id="PS51162"/>
    </source>
</evidence>
<dbReference type="SMART" id="SM00211">
    <property type="entry name" value="TY"/>
    <property type="match status" value="2"/>
</dbReference>
<proteinExistence type="predicted"/>
<evidence type="ECO:0000313" key="8">
    <source>
        <dbReference type="EnsemblMetazoa" id="SMAR006623-PA"/>
    </source>
</evidence>
<keyword evidence="4" id="KW-1015">Disulfide bond</keyword>
<evidence type="ECO:0000256" key="5">
    <source>
        <dbReference type="PROSITE-ProRule" id="PRU00500"/>
    </source>
</evidence>
<reference evidence="9" key="1">
    <citation type="submission" date="2011-05" db="EMBL/GenBank/DDBJ databases">
        <authorList>
            <person name="Richards S.R."/>
            <person name="Qu J."/>
            <person name="Jiang H."/>
            <person name="Jhangiani S.N."/>
            <person name="Agravi P."/>
            <person name="Goodspeed R."/>
            <person name="Gross S."/>
            <person name="Mandapat C."/>
            <person name="Jackson L."/>
            <person name="Mathew T."/>
            <person name="Pu L."/>
            <person name="Thornton R."/>
            <person name="Saada N."/>
            <person name="Wilczek-Boney K.B."/>
            <person name="Lee S."/>
            <person name="Kovar C."/>
            <person name="Wu Y."/>
            <person name="Scherer S.E."/>
            <person name="Worley K.C."/>
            <person name="Muzny D.M."/>
            <person name="Gibbs R."/>
        </authorList>
    </citation>
    <scope>NUCLEOTIDE SEQUENCE</scope>
    <source>
        <strain evidence="9">Brora</strain>
    </source>
</reference>
<organism evidence="8 9">
    <name type="scientific">Strigamia maritima</name>
    <name type="common">European centipede</name>
    <name type="synonym">Geophilus maritimus</name>
    <dbReference type="NCBI Taxonomy" id="126957"/>
    <lineage>
        <taxon>Eukaryota</taxon>
        <taxon>Metazoa</taxon>
        <taxon>Ecdysozoa</taxon>
        <taxon>Arthropoda</taxon>
        <taxon>Myriapoda</taxon>
        <taxon>Chilopoda</taxon>
        <taxon>Pleurostigmophora</taxon>
        <taxon>Geophilomorpha</taxon>
        <taxon>Linotaeniidae</taxon>
        <taxon>Strigamia</taxon>
    </lineage>
</organism>
<dbReference type="GO" id="GO:0007160">
    <property type="term" value="P:cell-matrix adhesion"/>
    <property type="evidence" value="ECO:0007669"/>
    <property type="project" value="TreeGrafter"/>
</dbReference>
<evidence type="ECO:0000256" key="4">
    <source>
        <dbReference type="ARBA" id="ARBA00023157"/>
    </source>
</evidence>
<dbReference type="PANTHER" id="PTHR12352:SF3">
    <property type="entry name" value="NIDOGEN-2"/>
    <property type="match status" value="1"/>
</dbReference>
<protein>
    <recommendedName>
        <fullName evidence="7">Thyroglobulin type-1 domain-containing protein</fullName>
    </recommendedName>
</protein>
<feature type="signal peptide" evidence="6">
    <location>
        <begin position="1"/>
        <end position="18"/>
    </location>
</feature>
<dbReference type="CDD" id="cd00191">
    <property type="entry name" value="TY"/>
    <property type="match status" value="1"/>
</dbReference>
<keyword evidence="3" id="KW-0677">Repeat</keyword>
<dbReference type="GO" id="GO:0005615">
    <property type="term" value="C:extracellular space"/>
    <property type="evidence" value="ECO:0007669"/>
    <property type="project" value="TreeGrafter"/>
</dbReference>
<dbReference type="InterPro" id="IPR036857">
    <property type="entry name" value="Thyroglobulin_1_sf"/>
</dbReference>
<accession>T1IZE9</accession>
<reference evidence="8" key="2">
    <citation type="submission" date="2015-02" db="UniProtKB">
        <authorList>
            <consortium name="EnsemblMetazoa"/>
        </authorList>
    </citation>
    <scope>IDENTIFICATION</scope>
</reference>
<name>T1IZE9_STRMM</name>
<keyword evidence="9" id="KW-1185">Reference proteome</keyword>
<dbReference type="InterPro" id="IPR000716">
    <property type="entry name" value="Thyroglobulin_1"/>
</dbReference>
<evidence type="ECO:0000313" key="9">
    <source>
        <dbReference type="Proteomes" id="UP000014500"/>
    </source>
</evidence>
<dbReference type="HOGENOM" id="CLU_1779761_0_0_1"/>